<protein>
    <recommendedName>
        <fullName evidence="3">Lipoprotein</fullName>
    </recommendedName>
</protein>
<dbReference type="Proteomes" id="UP000244904">
    <property type="component" value="Unassembled WGS sequence"/>
</dbReference>
<evidence type="ECO:0008006" key="3">
    <source>
        <dbReference type="Google" id="ProtNLM"/>
    </source>
</evidence>
<proteinExistence type="predicted"/>
<accession>A0A2R8AWY8</accession>
<sequence>MMPNPAYPLALMAALTVSACVESEGEVAPFKPDYAGIETRLLDGDLVNFLVTMRGARDPKDVENYAECAAAQYAVIRGYGFARHLRTNVYEKGGLWHGDAVYTISPALPRGLKTIDAEVVVSDCAENGIPMV</sequence>
<organism evidence="1 2">
    <name type="scientific">Pseudoprimorskyibacter insulae</name>
    <dbReference type="NCBI Taxonomy" id="1695997"/>
    <lineage>
        <taxon>Bacteria</taxon>
        <taxon>Pseudomonadati</taxon>
        <taxon>Pseudomonadota</taxon>
        <taxon>Alphaproteobacteria</taxon>
        <taxon>Rhodobacterales</taxon>
        <taxon>Paracoccaceae</taxon>
        <taxon>Pseudoprimorskyibacter</taxon>
    </lineage>
</organism>
<evidence type="ECO:0000313" key="2">
    <source>
        <dbReference type="Proteomes" id="UP000244904"/>
    </source>
</evidence>
<name>A0A2R8AWY8_9RHOB</name>
<keyword evidence="2" id="KW-1185">Reference proteome</keyword>
<reference evidence="2" key="1">
    <citation type="submission" date="2018-03" db="EMBL/GenBank/DDBJ databases">
        <authorList>
            <person name="Rodrigo-Torres L."/>
            <person name="Arahal R. D."/>
            <person name="Lucena T."/>
        </authorList>
    </citation>
    <scope>NUCLEOTIDE SEQUENCE [LARGE SCALE GENOMIC DNA]</scope>
    <source>
        <strain evidence="2">CECT 8871</strain>
    </source>
</reference>
<gene>
    <name evidence="1" type="ORF">PRI8871_02353</name>
</gene>
<dbReference type="AlphaFoldDB" id="A0A2R8AWY8"/>
<evidence type="ECO:0000313" key="1">
    <source>
        <dbReference type="EMBL" id="SPF80543.1"/>
    </source>
</evidence>
<dbReference type="EMBL" id="OMOJ01000004">
    <property type="protein sequence ID" value="SPF80543.1"/>
    <property type="molecule type" value="Genomic_DNA"/>
</dbReference>